<dbReference type="Proteomes" id="UP000076408">
    <property type="component" value="Unassembled WGS sequence"/>
</dbReference>
<reference evidence="3" key="2">
    <citation type="submission" date="2020-05" db="UniProtKB">
        <authorList>
            <consortium name="EnsemblMetazoa"/>
        </authorList>
    </citation>
    <scope>IDENTIFICATION</scope>
    <source>
        <strain evidence="3">Indian</strain>
    </source>
</reference>
<dbReference type="AlphaFoldDB" id="A0A182YA02"/>
<dbReference type="VEuPathDB" id="VectorBase:ASTEI05288"/>
<feature type="region of interest" description="Disordered" evidence="1">
    <location>
        <begin position="224"/>
        <end position="280"/>
    </location>
</feature>
<dbReference type="EnsemblMetazoa" id="ASTEI05288-RA">
    <property type="protein sequence ID" value="ASTEI05288-PA"/>
    <property type="gene ID" value="ASTEI05288"/>
</dbReference>
<feature type="chain" id="PRO_5043949292" evidence="2">
    <location>
        <begin position="16"/>
        <end position="280"/>
    </location>
</feature>
<evidence type="ECO:0000313" key="3">
    <source>
        <dbReference type="EnsemblMetazoa" id="ASTEI05288-PA"/>
    </source>
</evidence>
<proteinExistence type="predicted"/>
<evidence type="ECO:0000256" key="2">
    <source>
        <dbReference type="SAM" id="SignalP"/>
    </source>
</evidence>
<dbReference type="VEuPathDB" id="VectorBase:ASTE003343"/>
<feature type="region of interest" description="Disordered" evidence="1">
    <location>
        <begin position="132"/>
        <end position="180"/>
    </location>
</feature>
<dbReference type="OMA" id="VMVQDAN"/>
<feature type="compositionally biased region" description="Low complexity" evidence="1">
    <location>
        <begin position="225"/>
        <end position="256"/>
    </location>
</feature>
<feature type="compositionally biased region" description="Polar residues" evidence="1">
    <location>
        <begin position="257"/>
        <end position="268"/>
    </location>
</feature>
<feature type="signal peptide" evidence="2">
    <location>
        <begin position="1"/>
        <end position="15"/>
    </location>
</feature>
<organism evidence="3 4">
    <name type="scientific">Anopheles stephensi</name>
    <name type="common">Indo-Pakistan malaria mosquito</name>
    <dbReference type="NCBI Taxonomy" id="30069"/>
    <lineage>
        <taxon>Eukaryota</taxon>
        <taxon>Metazoa</taxon>
        <taxon>Ecdysozoa</taxon>
        <taxon>Arthropoda</taxon>
        <taxon>Hexapoda</taxon>
        <taxon>Insecta</taxon>
        <taxon>Pterygota</taxon>
        <taxon>Neoptera</taxon>
        <taxon>Endopterygota</taxon>
        <taxon>Diptera</taxon>
        <taxon>Nematocera</taxon>
        <taxon>Culicoidea</taxon>
        <taxon>Culicidae</taxon>
        <taxon>Anophelinae</taxon>
        <taxon>Anopheles</taxon>
    </lineage>
</organism>
<keyword evidence="2" id="KW-0732">Signal</keyword>
<protein>
    <submittedName>
        <fullName evidence="3">Uncharacterized protein</fullName>
    </submittedName>
</protein>
<name>A0A182YA02_ANOST</name>
<evidence type="ECO:0000256" key="1">
    <source>
        <dbReference type="SAM" id="MobiDB-lite"/>
    </source>
</evidence>
<sequence>MRILAALYLFFLVQGDVGTFAGQEQPVPGLARRKRSWSWSSGSSKKVTERPIGWNVNPRPVQQYVPQQQQQQQYVPQQRYVPQQQYYYTPPTQNRYSKFTVSFSKPTKSRTNQLVKAAVAVGVAGAVSAYAKPVRTSTKSPQQREEERERRRQQRLSRRSTTTAIPPVEANGTTTTTEPVPLAQSELIPVMVQDANQLLQIVYVRKDQIPPGGIPIAMQLPFPPAQQQQQQQQPGQQEQPQQPQQPEQPSPVIQPQLQAPSVNSSTEPPVTVLPIPTAQP</sequence>
<accession>A0A182YA02</accession>
<keyword evidence="4" id="KW-1185">Reference proteome</keyword>
<evidence type="ECO:0000313" key="4">
    <source>
        <dbReference type="Proteomes" id="UP000076408"/>
    </source>
</evidence>
<reference evidence="4" key="1">
    <citation type="journal article" date="2014" name="Genome Biol.">
        <title>Genome analysis of a major urban malaria vector mosquito, Anopheles stephensi.</title>
        <authorList>
            <person name="Jiang X."/>
            <person name="Peery A."/>
            <person name="Hall A.B."/>
            <person name="Sharma A."/>
            <person name="Chen X.G."/>
            <person name="Waterhouse R.M."/>
            <person name="Komissarov A."/>
            <person name="Riehle M.M."/>
            <person name="Shouche Y."/>
            <person name="Sharakhova M.V."/>
            <person name="Lawson D."/>
            <person name="Pakpour N."/>
            <person name="Arensburger P."/>
            <person name="Davidson V.L."/>
            <person name="Eiglmeier K."/>
            <person name="Emrich S."/>
            <person name="George P."/>
            <person name="Kennedy R.C."/>
            <person name="Mane S.P."/>
            <person name="Maslen G."/>
            <person name="Oringanje C."/>
            <person name="Qi Y."/>
            <person name="Settlage R."/>
            <person name="Tojo M."/>
            <person name="Tubio J.M."/>
            <person name="Unger M.F."/>
            <person name="Wang B."/>
            <person name="Vernick K.D."/>
            <person name="Ribeiro J.M."/>
            <person name="James A.A."/>
            <person name="Michel K."/>
            <person name="Riehle M.A."/>
            <person name="Luckhart S."/>
            <person name="Sharakhov I.V."/>
            <person name="Tu Z."/>
        </authorList>
    </citation>
    <scope>NUCLEOTIDE SEQUENCE [LARGE SCALE GENOMIC DNA]</scope>
    <source>
        <strain evidence="4">Indian</strain>
    </source>
</reference>